<dbReference type="PRINTS" id="PR00783">
    <property type="entry name" value="MINTRINSICP"/>
</dbReference>
<feature type="transmembrane region" description="Helical" evidence="8">
    <location>
        <begin position="170"/>
        <end position="190"/>
    </location>
</feature>
<dbReference type="OrthoDB" id="9807293at2"/>
<evidence type="ECO:0000313" key="10">
    <source>
        <dbReference type="Proteomes" id="UP000199652"/>
    </source>
</evidence>
<evidence type="ECO:0000256" key="7">
    <source>
        <dbReference type="RuleBase" id="RU000477"/>
    </source>
</evidence>
<name>A0A1H3H1F1_EUBBA</name>
<dbReference type="InterPro" id="IPR050363">
    <property type="entry name" value="MIP/Aquaporin"/>
</dbReference>
<keyword evidence="5 8" id="KW-1133">Transmembrane helix</keyword>
<keyword evidence="4 7" id="KW-0812">Transmembrane</keyword>
<keyword evidence="3 7" id="KW-0813">Transport</keyword>
<feature type="transmembrane region" description="Helical" evidence="8">
    <location>
        <begin position="143"/>
        <end position="164"/>
    </location>
</feature>
<dbReference type="PANTHER" id="PTHR43829">
    <property type="entry name" value="AQUAPORIN OR AQUAGLYCEROPORIN RELATED"/>
    <property type="match status" value="1"/>
</dbReference>
<dbReference type="AlphaFoldDB" id="A0A1H3H1F1"/>
<dbReference type="SUPFAM" id="SSF81338">
    <property type="entry name" value="Aquaporin-like"/>
    <property type="match status" value="1"/>
</dbReference>
<dbReference type="GO" id="GO:0015254">
    <property type="term" value="F:glycerol channel activity"/>
    <property type="evidence" value="ECO:0007669"/>
    <property type="project" value="TreeGrafter"/>
</dbReference>
<accession>A0A1H3H1F1</accession>
<dbReference type="STRING" id="1528.SAMN04488579_11614"/>
<dbReference type="InterPro" id="IPR023271">
    <property type="entry name" value="Aquaporin-like"/>
</dbReference>
<dbReference type="InterPro" id="IPR000425">
    <property type="entry name" value="MIP"/>
</dbReference>
<feature type="transmembrane region" description="Helical" evidence="8">
    <location>
        <begin position="225"/>
        <end position="248"/>
    </location>
</feature>
<reference evidence="10" key="1">
    <citation type="submission" date="2016-10" db="EMBL/GenBank/DDBJ databases">
        <authorList>
            <person name="Varghese N."/>
            <person name="Submissions S."/>
        </authorList>
    </citation>
    <scope>NUCLEOTIDE SEQUENCE [LARGE SCALE GENOMIC DNA]</scope>
    <source>
        <strain evidence="10">VPI 5359</strain>
    </source>
</reference>
<evidence type="ECO:0000256" key="3">
    <source>
        <dbReference type="ARBA" id="ARBA00022448"/>
    </source>
</evidence>
<sequence length="249" mass="25827">MFTAYIAEFIGTMLLVLLGDGVCASLSLDGSLFKGAGPIYTMLGCGLAVMLPAMAFGTQSAAHFNPALTISLAVIGAFPWSGVLGYIVAQMLGGFVGACLVYVVFHDQFKLTLDNGAAKEDLRGIFCTGPAIRNLPMNVVGEAFATFALVFFIVSIGTGAKLVGDVGLNYFFVYGIIMSCGFSLGSTTGFAMNPARDTSPRLAYAVLFHGDADWGYAWVPIVGSLIGGIIGALLASYTTALPALATLLG</sequence>
<proteinExistence type="inferred from homology"/>
<evidence type="ECO:0000256" key="6">
    <source>
        <dbReference type="ARBA" id="ARBA00023136"/>
    </source>
</evidence>
<evidence type="ECO:0000256" key="8">
    <source>
        <dbReference type="SAM" id="Phobius"/>
    </source>
</evidence>
<evidence type="ECO:0000313" key="9">
    <source>
        <dbReference type="EMBL" id="SDY09352.1"/>
    </source>
</evidence>
<dbReference type="Proteomes" id="UP000199652">
    <property type="component" value="Unassembled WGS sequence"/>
</dbReference>
<evidence type="ECO:0000256" key="4">
    <source>
        <dbReference type="ARBA" id="ARBA00022692"/>
    </source>
</evidence>
<dbReference type="EMBL" id="FNOU01000016">
    <property type="protein sequence ID" value="SDY09352.1"/>
    <property type="molecule type" value="Genomic_DNA"/>
</dbReference>
<feature type="transmembrane region" description="Helical" evidence="8">
    <location>
        <begin position="87"/>
        <end position="105"/>
    </location>
</feature>
<dbReference type="GO" id="GO:0005886">
    <property type="term" value="C:plasma membrane"/>
    <property type="evidence" value="ECO:0007669"/>
    <property type="project" value="TreeGrafter"/>
</dbReference>
<dbReference type="Gene3D" id="1.20.1080.10">
    <property type="entry name" value="Glycerol uptake facilitator protein"/>
    <property type="match status" value="1"/>
</dbReference>
<keyword evidence="10" id="KW-1185">Reference proteome</keyword>
<dbReference type="PROSITE" id="PS00221">
    <property type="entry name" value="MIP"/>
    <property type="match status" value="1"/>
</dbReference>
<comment type="similarity">
    <text evidence="2 7">Belongs to the MIP/aquaporin (TC 1.A.8) family.</text>
</comment>
<dbReference type="PANTHER" id="PTHR43829:SF9">
    <property type="entry name" value="AQUAPORIN-9"/>
    <property type="match status" value="1"/>
</dbReference>
<evidence type="ECO:0000256" key="5">
    <source>
        <dbReference type="ARBA" id="ARBA00022989"/>
    </source>
</evidence>
<dbReference type="Pfam" id="PF00230">
    <property type="entry name" value="MIP"/>
    <property type="match status" value="1"/>
</dbReference>
<evidence type="ECO:0000256" key="1">
    <source>
        <dbReference type="ARBA" id="ARBA00004141"/>
    </source>
</evidence>
<gene>
    <name evidence="9" type="ORF">SAMN04488579_11614</name>
</gene>
<protein>
    <submittedName>
        <fullName evidence="9">Glycerol uptake facilitator protein</fullName>
    </submittedName>
</protein>
<keyword evidence="6 8" id="KW-0472">Membrane</keyword>
<evidence type="ECO:0000256" key="2">
    <source>
        <dbReference type="ARBA" id="ARBA00006175"/>
    </source>
</evidence>
<comment type="subcellular location">
    <subcellularLocation>
        <location evidence="1">Membrane</location>
        <topology evidence="1">Multi-pass membrane protein</topology>
    </subcellularLocation>
</comment>
<organism evidence="9 10">
    <name type="scientific">Eubacterium barkeri</name>
    <name type="common">Clostridium barkeri</name>
    <dbReference type="NCBI Taxonomy" id="1528"/>
    <lineage>
        <taxon>Bacteria</taxon>
        <taxon>Bacillati</taxon>
        <taxon>Bacillota</taxon>
        <taxon>Clostridia</taxon>
        <taxon>Eubacteriales</taxon>
        <taxon>Eubacteriaceae</taxon>
        <taxon>Eubacterium</taxon>
    </lineage>
</organism>
<feature type="transmembrane region" description="Helical" evidence="8">
    <location>
        <begin position="39"/>
        <end position="57"/>
    </location>
</feature>
<dbReference type="RefSeq" id="WP_090245890.1">
    <property type="nucleotide sequence ID" value="NZ_FNOU01000016.1"/>
</dbReference>
<dbReference type="InterPro" id="IPR022357">
    <property type="entry name" value="MIP_CS"/>
</dbReference>